<reference evidence="5" key="1">
    <citation type="submission" date="2015-02" db="EMBL/GenBank/DDBJ databases">
        <title>Genome sequencing for Strongylocentrotus purpuratus.</title>
        <authorList>
            <person name="Murali S."/>
            <person name="Liu Y."/>
            <person name="Vee V."/>
            <person name="English A."/>
            <person name="Wang M."/>
            <person name="Skinner E."/>
            <person name="Han Y."/>
            <person name="Muzny D.M."/>
            <person name="Worley K.C."/>
            <person name="Gibbs R.A."/>
        </authorList>
    </citation>
    <scope>NUCLEOTIDE SEQUENCE</scope>
</reference>
<dbReference type="SMART" id="SM00218">
    <property type="entry name" value="ZU5"/>
    <property type="match status" value="1"/>
</dbReference>
<dbReference type="Gene3D" id="1.10.533.10">
    <property type="entry name" value="Death Domain, Fas"/>
    <property type="match status" value="2"/>
</dbReference>
<feature type="domain" description="Death" evidence="2">
    <location>
        <begin position="96"/>
        <end position="168"/>
    </location>
</feature>
<dbReference type="GO" id="GO:0016020">
    <property type="term" value="C:membrane"/>
    <property type="evidence" value="ECO:0007669"/>
    <property type="project" value="InterPro"/>
</dbReference>
<evidence type="ECO:0000259" key="3">
    <source>
        <dbReference type="PROSITE" id="PS51145"/>
    </source>
</evidence>
<evidence type="ECO:0000313" key="5">
    <source>
        <dbReference type="Proteomes" id="UP000007110"/>
    </source>
</evidence>
<protein>
    <recommendedName>
        <fullName evidence="6">Death domain-containing protein</fullName>
    </recommendedName>
</protein>
<dbReference type="InterPro" id="IPR000488">
    <property type="entry name" value="Death_dom"/>
</dbReference>
<evidence type="ECO:0000313" key="4">
    <source>
        <dbReference type="EnsemblMetazoa" id="XP_030849538"/>
    </source>
</evidence>
<dbReference type="PANTHER" id="PTHR12582:SF41">
    <property type="entry name" value="UNC5C-LIKE PROTEIN"/>
    <property type="match status" value="1"/>
</dbReference>
<evidence type="ECO:0000256" key="1">
    <source>
        <dbReference type="SAM" id="MobiDB-lite"/>
    </source>
</evidence>
<dbReference type="Gene3D" id="2.60.220.30">
    <property type="match status" value="1"/>
</dbReference>
<evidence type="ECO:0008006" key="6">
    <source>
        <dbReference type="Google" id="ProtNLM"/>
    </source>
</evidence>
<feature type="domain" description="ZU5" evidence="3">
    <location>
        <begin position="402"/>
        <end position="506"/>
    </location>
</feature>
<dbReference type="CDD" id="cd01670">
    <property type="entry name" value="Death"/>
    <property type="match status" value="2"/>
</dbReference>
<dbReference type="Proteomes" id="UP000007110">
    <property type="component" value="Unassembled WGS sequence"/>
</dbReference>
<dbReference type="Pfam" id="PF00791">
    <property type="entry name" value="ZU5"/>
    <property type="match status" value="1"/>
</dbReference>
<dbReference type="EnsemblMetazoa" id="XM_030993678">
    <property type="protein sequence ID" value="XP_030849538"/>
    <property type="gene ID" value="LOC105444008"/>
</dbReference>
<dbReference type="OMA" id="NLHERRD"/>
<evidence type="ECO:0000259" key="2">
    <source>
        <dbReference type="PROSITE" id="PS50017"/>
    </source>
</evidence>
<organism evidence="4 5">
    <name type="scientific">Strongylocentrotus purpuratus</name>
    <name type="common">Purple sea urchin</name>
    <dbReference type="NCBI Taxonomy" id="7668"/>
    <lineage>
        <taxon>Eukaryota</taxon>
        <taxon>Metazoa</taxon>
        <taxon>Echinodermata</taxon>
        <taxon>Eleutherozoa</taxon>
        <taxon>Echinozoa</taxon>
        <taxon>Echinoidea</taxon>
        <taxon>Euechinoidea</taxon>
        <taxon>Echinacea</taxon>
        <taxon>Camarodonta</taxon>
        <taxon>Echinidea</taxon>
        <taxon>Strongylocentrotidae</taxon>
        <taxon>Strongylocentrotus</taxon>
    </lineage>
</organism>
<dbReference type="InterPro" id="IPR011029">
    <property type="entry name" value="DEATH-like_dom_sf"/>
</dbReference>
<name>A0A7M7PEP0_STRPU</name>
<accession>A0A7M7PEP0</accession>
<dbReference type="PROSITE" id="PS50017">
    <property type="entry name" value="DEATH_DOMAIN"/>
    <property type="match status" value="2"/>
</dbReference>
<dbReference type="InParanoid" id="A0A7M7PEP0"/>
<dbReference type="InterPro" id="IPR000906">
    <property type="entry name" value="ZU5_dom"/>
</dbReference>
<keyword evidence="5" id="KW-1185">Reference proteome</keyword>
<feature type="compositionally biased region" description="Basic and acidic residues" evidence="1">
    <location>
        <begin position="168"/>
        <end position="183"/>
    </location>
</feature>
<dbReference type="AlphaFoldDB" id="A0A7M7PEP0"/>
<dbReference type="RefSeq" id="XP_030849538.1">
    <property type="nucleotide sequence ID" value="XM_030993678.1"/>
</dbReference>
<proteinExistence type="predicted"/>
<reference evidence="4" key="2">
    <citation type="submission" date="2021-01" db="UniProtKB">
        <authorList>
            <consortium name="EnsemblMetazoa"/>
        </authorList>
    </citation>
    <scope>IDENTIFICATION</scope>
</reference>
<sequence length="506" mass="56625">MTVDQFYDLGVALGFRIQQLDVIEYRRFRDRQQATYDMLVTWRQAQASGREAKETFLSLMKSLDSPTEEMERTDIGSACEVSDKTLLAFSRKIKPEQFSEIGGKLGLDKTELEHIQHRTLSNRKDANIQMLSKWKASQTSGTEAIQTLKLVWESVQAVPKVENVEDEGSSRTLERTPVEKTKPNEPSCEQEDMEIIVTSDCDDVPSVTPGKHTESPLDLDRHGGVPDTKELCSLALSVKSLSTACSLGKALRMNDNLIVGLIDLPSSSVLHKVVEELIDSWRNGLKKEEKEDEIAKLLSEYNIPDIKTGREKISKVIGSKTDLVDLCHRMNVKSSDVLQIMSKFVTFPPHMIGRCTLKMLNEWVHQGGTRERLLRVAQAFHFNDAAVKIAEAMKCQPSYMPSISHDIIDHKGGELTIEELGITVSVPEGAIPKGMRSVVTLRVPTHDTPRLPVREGEVVITPVVEGSLTQELLKPATVVLPHCTNLHERRDDSPVILYTRTRPGTK</sequence>
<feature type="region of interest" description="Disordered" evidence="1">
    <location>
        <begin position="164"/>
        <end position="189"/>
    </location>
</feature>
<dbReference type="SUPFAM" id="SSF47986">
    <property type="entry name" value="DEATH domain"/>
    <property type="match status" value="1"/>
</dbReference>
<dbReference type="OrthoDB" id="5973910at2759"/>
<dbReference type="PROSITE" id="PS51145">
    <property type="entry name" value="ZU5"/>
    <property type="match status" value="1"/>
</dbReference>
<feature type="domain" description="Death" evidence="2">
    <location>
        <begin position="1"/>
        <end position="63"/>
    </location>
</feature>
<dbReference type="InterPro" id="IPR037936">
    <property type="entry name" value="UNC5A-D"/>
</dbReference>
<dbReference type="GeneID" id="105444008"/>
<dbReference type="PANTHER" id="PTHR12582">
    <property type="entry name" value="NETRIN RECEPTOR UNC5"/>
    <property type="match status" value="1"/>
</dbReference>
<dbReference type="GO" id="GO:0005042">
    <property type="term" value="F:netrin receptor activity"/>
    <property type="evidence" value="ECO:0007669"/>
    <property type="project" value="InterPro"/>
</dbReference>
<dbReference type="KEGG" id="spu:105444008"/>